<evidence type="ECO:0000256" key="2">
    <source>
        <dbReference type="ARBA" id="ARBA00023136"/>
    </source>
</evidence>
<dbReference type="RefSeq" id="WP_313868011.1">
    <property type="nucleotide sequence ID" value="NZ_CP132507.1"/>
</dbReference>
<feature type="region of interest" description="Disordered" evidence="3">
    <location>
        <begin position="235"/>
        <end position="271"/>
    </location>
</feature>
<keyword evidence="4" id="KW-0812">Transmembrane</keyword>
<dbReference type="EMBL" id="CP132507">
    <property type="protein sequence ID" value="WNO05226.1"/>
    <property type="molecule type" value="Genomic_DNA"/>
</dbReference>
<keyword evidence="4" id="KW-1133">Transmembrane helix</keyword>
<feature type="transmembrane region" description="Helical" evidence="4">
    <location>
        <begin position="17"/>
        <end position="37"/>
    </location>
</feature>
<evidence type="ECO:0000256" key="3">
    <source>
        <dbReference type="SAM" id="MobiDB-lite"/>
    </source>
</evidence>
<reference evidence="6 7" key="1">
    <citation type="submission" date="2023-08" db="EMBL/GenBank/DDBJ databases">
        <title>Rhodoferax potami sp. nov. and Rhodoferax mekongensis sp. nov., isolated from the Mekong River in Thailand.</title>
        <authorList>
            <person name="Kitikhun S."/>
            <person name="Charoenyingcharoen P."/>
            <person name="Siriarchawattana P."/>
            <person name="Likhitrattanapisal S."/>
            <person name="Nilsakha T."/>
            <person name="Chanpet A."/>
            <person name="Rattanawaree P."/>
            <person name="Ingsriswang S."/>
        </authorList>
    </citation>
    <scope>NUCLEOTIDE SEQUENCE [LARGE SCALE GENOMIC DNA]</scope>
    <source>
        <strain evidence="6 7">TBRC 17307</strain>
    </source>
</reference>
<gene>
    <name evidence="6" type="ORF">RAN89_02045</name>
</gene>
<evidence type="ECO:0000313" key="6">
    <source>
        <dbReference type="EMBL" id="WNO05226.1"/>
    </source>
</evidence>
<feature type="compositionally biased region" description="Polar residues" evidence="3">
    <location>
        <begin position="235"/>
        <end position="255"/>
    </location>
</feature>
<name>A0ABZ0B007_9BURK</name>
<evidence type="ECO:0000256" key="4">
    <source>
        <dbReference type="SAM" id="Phobius"/>
    </source>
</evidence>
<feature type="domain" description="Glycine zipper 2TM" evidence="5">
    <location>
        <begin position="170"/>
        <end position="210"/>
    </location>
</feature>
<evidence type="ECO:0000256" key="1">
    <source>
        <dbReference type="ARBA" id="ARBA00004370"/>
    </source>
</evidence>
<dbReference type="InterPro" id="IPR051407">
    <property type="entry name" value="Bact_OM_lipoprot/Surf_antigen"/>
</dbReference>
<accession>A0ABZ0B007</accession>
<dbReference type="PANTHER" id="PTHR35603:SF2">
    <property type="entry name" value="OUTER MEMBRANE LIPOPROTEIN"/>
    <property type="match status" value="1"/>
</dbReference>
<sequence>MSTVLSHSGASAAGNKVLWGAIGVLGASTLALGAVVLRQQMGPAQPDAPLEVVAIHSPATPAPLESVQAPTAAVVPAVTPVVLDKKVPSAPAKYAQTAPKSVANQGATKVSAPVVTPVAGVPVAHSAPVAAAPVPVQAPVQLPARVVCATCGVVESVTPVQRESANPSGAGAVAGALLGGLVGNQFGGGDGKALATIAGVLGGGWAGNTVEKRLKKDTVYLVEVRMEDGSVRTIEQANSASVGQHVTVEGNSITPARSPAERNPAPFNSAT</sequence>
<dbReference type="InterPro" id="IPR008816">
    <property type="entry name" value="Gly_zipper_2TM_dom"/>
</dbReference>
<comment type="subcellular location">
    <subcellularLocation>
        <location evidence="1">Membrane</location>
    </subcellularLocation>
</comment>
<organism evidence="6 7">
    <name type="scientific">Rhodoferax mekongensis</name>
    <dbReference type="NCBI Taxonomy" id="3068341"/>
    <lineage>
        <taxon>Bacteria</taxon>
        <taxon>Pseudomonadati</taxon>
        <taxon>Pseudomonadota</taxon>
        <taxon>Betaproteobacteria</taxon>
        <taxon>Burkholderiales</taxon>
        <taxon>Comamonadaceae</taxon>
        <taxon>Rhodoferax</taxon>
    </lineage>
</organism>
<evidence type="ECO:0000313" key="7">
    <source>
        <dbReference type="Proteomes" id="UP001302257"/>
    </source>
</evidence>
<keyword evidence="2 4" id="KW-0472">Membrane</keyword>
<dbReference type="Pfam" id="PF05433">
    <property type="entry name" value="Rick_17kDa_Anti"/>
    <property type="match status" value="1"/>
</dbReference>
<evidence type="ECO:0000259" key="5">
    <source>
        <dbReference type="Pfam" id="PF05433"/>
    </source>
</evidence>
<protein>
    <submittedName>
        <fullName evidence="6">Glycine zipper 2TM domain-containing protein</fullName>
    </submittedName>
</protein>
<proteinExistence type="predicted"/>
<dbReference type="Proteomes" id="UP001302257">
    <property type="component" value="Chromosome"/>
</dbReference>
<dbReference type="PANTHER" id="PTHR35603">
    <property type="match status" value="1"/>
</dbReference>
<keyword evidence="7" id="KW-1185">Reference proteome</keyword>